<evidence type="ECO:0000313" key="3">
    <source>
        <dbReference type="Proteomes" id="UP000651156"/>
    </source>
</evidence>
<dbReference type="Gene3D" id="1.25.40.10">
    <property type="entry name" value="Tetratricopeptide repeat domain"/>
    <property type="match status" value="1"/>
</dbReference>
<dbReference type="SMART" id="SM00028">
    <property type="entry name" value="TPR"/>
    <property type="match status" value="1"/>
</dbReference>
<proteinExistence type="predicted"/>
<dbReference type="RefSeq" id="WP_193934198.1">
    <property type="nucleotide sequence ID" value="NZ_CAWPMZ010000103.1"/>
</dbReference>
<name>A0ABR9UZW5_9CHRO</name>
<dbReference type="Pfam" id="PF13428">
    <property type="entry name" value="TPR_14"/>
    <property type="match status" value="1"/>
</dbReference>
<keyword evidence="1" id="KW-0802">TPR repeat</keyword>
<gene>
    <name evidence="2" type="ORF">IQ230_21015</name>
</gene>
<feature type="repeat" description="TPR" evidence="1">
    <location>
        <begin position="40"/>
        <end position="73"/>
    </location>
</feature>
<evidence type="ECO:0000256" key="1">
    <source>
        <dbReference type="PROSITE-ProRule" id="PRU00339"/>
    </source>
</evidence>
<dbReference type="PROSITE" id="PS50005">
    <property type="entry name" value="TPR"/>
    <property type="match status" value="1"/>
</dbReference>
<dbReference type="Proteomes" id="UP000651156">
    <property type="component" value="Unassembled WGS sequence"/>
</dbReference>
<reference evidence="2 3" key="1">
    <citation type="submission" date="2020-10" db="EMBL/GenBank/DDBJ databases">
        <authorList>
            <person name="Castelo-Branco R."/>
            <person name="Eusebio N."/>
            <person name="Adriana R."/>
            <person name="Vieira A."/>
            <person name="Brugerolle De Fraissinette N."/>
            <person name="Rezende De Castro R."/>
            <person name="Schneider M.P."/>
            <person name="Vasconcelos V."/>
            <person name="Leao P.N."/>
        </authorList>
    </citation>
    <scope>NUCLEOTIDE SEQUENCE [LARGE SCALE GENOMIC DNA]</scope>
    <source>
        <strain evidence="2 3">LEGE 06123</strain>
    </source>
</reference>
<dbReference type="EMBL" id="JADEWN010000065">
    <property type="protein sequence ID" value="MBE9192788.1"/>
    <property type="molecule type" value="Genomic_DNA"/>
</dbReference>
<organism evidence="2 3">
    <name type="scientific">Gloeocapsopsis crepidinum LEGE 06123</name>
    <dbReference type="NCBI Taxonomy" id="588587"/>
    <lineage>
        <taxon>Bacteria</taxon>
        <taxon>Bacillati</taxon>
        <taxon>Cyanobacteriota</taxon>
        <taxon>Cyanophyceae</taxon>
        <taxon>Oscillatoriophycideae</taxon>
        <taxon>Chroococcales</taxon>
        <taxon>Chroococcaceae</taxon>
        <taxon>Gloeocapsopsis</taxon>
    </lineage>
</organism>
<dbReference type="InterPro" id="IPR019734">
    <property type="entry name" value="TPR_rpt"/>
</dbReference>
<protein>
    <submittedName>
        <fullName evidence="2">Tetratricopeptide repeat protein</fullName>
    </submittedName>
</protein>
<keyword evidence="3" id="KW-1185">Reference proteome</keyword>
<sequence length="140" mass="15910">MTETVGSLFETAIERYKAGEDPATLIPVFQELCDRSPKSSAAWTCLAWIYLLNDKPNSAYKAAQKAVKLHPHDPQARVNLAVAMLETGQKGVREHIDHAMQLIMIDSEMRDEIKQSIEDGLTRKPEWKSLQRVQSWLFEA</sequence>
<evidence type="ECO:0000313" key="2">
    <source>
        <dbReference type="EMBL" id="MBE9192788.1"/>
    </source>
</evidence>
<comment type="caution">
    <text evidence="2">The sequence shown here is derived from an EMBL/GenBank/DDBJ whole genome shotgun (WGS) entry which is preliminary data.</text>
</comment>
<dbReference type="SUPFAM" id="SSF48452">
    <property type="entry name" value="TPR-like"/>
    <property type="match status" value="1"/>
</dbReference>
<accession>A0ABR9UZW5</accession>
<dbReference type="InterPro" id="IPR011990">
    <property type="entry name" value="TPR-like_helical_dom_sf"/>
</dbReference>